<organism evidence="3 4">
    <name type="scientific">Terrabacter ginsenosidimutans</name>
    <dbReference type="NCBI Taxonomy" id="490575"/>
    <lineage>
        <taxon>Bacteria</taxon>
        <taxon>Bacillati</taxon>
        <taxon>Actinomycetota</taxon>
        <taxon>Actinomycetes</taxon>
        <taxon>Micrococcales</taxon>
        <taxon>Intrasporangiaceae</taxon>
        <taxon>Terrabacter</taxon>
    </lineage>
</organism>
<evidence type="ECO:0000256" key="1">
    <source>
        <dbReference type="SAM" id="MobiDB-lite"/>
    </source>
</evidence>
<feature type="chain" id="PRO_5045353392" evidence="2">
    <location>
        <begin position="20"/>
        <end position="213"/>
    </location>
</feature>
<keyword evidence="2" id="KW-0732">Signal</keyword>
<gene>
    <name evidence="3" type="ORF">GCM10022399_31890</name>
</gene>
<sequence>MPRGAVVVLAAVAVAGVLAACGATDIPTPRRTVTVMVDPPSSPGPTAGSGTATPSPSASATTTPPVPTALSVGRHRGAPTSFDEARGRVDAAAPAASVGADFRSPTGNIVCRRGSDSTVACEVQQGRIDPPLPTICPPGGAKDVGRIELGPAGARPVCNTDTIRTGSEPVLGYGSRTQPSGTTACLSETTGVTCIDEAGRHGFFLARNTFVTF</sequence>
<keyword evidence="4" id="KW-1185">Reference proteome</keyword>
<dbReference type="EMBL" id="BAABDC010000005">
    <property type="protein sequence ID" value="GAA3712763.1"/>
    <property type="molecule type" value="Genomic_DNA"/>
</dbReference>
<protein>
    <submittedName>
        <fullName evidence="3">Uncharacterized protein</fullName>
    </submittedName>
</protein>
<proteinExistence type="predicted"/>
<comment type="caution">
    <text evidence="3">The sequence shown here is derived from an EMBL/GenBank/DDBJ whole genome shotgun (WGS) entry which is preliminary data.</text>
</comment>
<reference evidence="4" key="1">
    <citation type="journal article" date="2019" name="Int. J. Syst. Evol. Microbiol.">
        <title>The Global Catalogue of Microorganisms (GCM) 10K type strain sequencing project: providing services to taxonomists for standard genome sequencing and annotation.</title>
        <authorList>
            <consortium name="The Broad Institute Genomics Platform"/>
            <consortium name="The Broad Institute Genome Sequencing Center for Infectious Disease"/>
            <person name="Wu L."/>
            <person name="Ma J."/>
        </authorList>
    </citation>
    <scope>NUCLEOTIDE SEQUENCE [LARGE SCALE GENOMIC DNA]</scope>
    <source>
        <strain evidence="4">JCM 17125</strain>
    </source>
</reference>
<feature type="compositionally biased region" description="Low complexity" evidence="1">
    <location>
        <begin position="44"/>
        <end position="63"/>
    </location>
</feature>
<name>A0ABP7E364_9MICO</name>
<evidence type="ECO:0000313" key="4">
    <source>
        <dbReference type="Proteomes" id="UP001501468"/>
    </source>
</evidence>
<evidence type="ECO:0000256" key="2">
    <source>
        <dbReference type="SAM" id="SignalP"/>
    </source>
</evidence>
<feature type="region of interest" description="Disordered" evidence="1">
    <location>
        <begin position="31"/>
        <end position="87"/>
    </location>
</feature>
<dbReference type="PROSITE" id="PS51257">
    <property type="entry name" value="PROKAR_LIPOPROTEIN"/>
    <property type="match status" value="1"/>
</dbReference>
<dbReference type="Proteomes" id="UP001501468">
    <property type="component" value="Unassembled WGS sequence"/>
</dbReference>
<feature type="signal peptide" evidence="2">
    <location>
        <begin position="1"/>
        <end position="19"/>
    </location>
</feature>
<accession>A0ABP7E364</accession>
<evidence type="ECO:0000313" key="3">
    <source>
        <dbReference type="EMBL" id="GAA3712763.1"/>
    </source>
</evidence>